<feature type="transmembrane region" description="Helical" evidence="1">
    <location>
        <begin position="7"/>
        <end position="30"/>
    </location>
</feature>
<dbReference type="EMBL" id="CALTRL010002895">
    <property type="protein sequence ID" value="CAH7677069.1"/>
    <property type="molecule type" value="Genomic_DNA"/>
</dbReference>
<evidence type="ECO:0000313" key="2">
    <source>
        <dbReference type="EMBL" id="CAH7677069.1"/>
    </source>
</evidence>
<comment type="caution">
    <text evidence="2">The sequence shown here is derived from an EMBL/GenBank/DDBJ whole genome shotgun (WGS) entry which is preliminary data.</text>
</comment>
<protein>
    <submittedName>
        <fullName evidence="2">Uncharacterized protein</fullName>
    </submittedName>
</protein>
<accession>A0AAV0B1F5</accession>
<gene>
    <name evidence="2" type="ORF">PPACK8108_LOCUS12194</name>
</gene>
<keyword evidence="1" id="KW-0472">Membrane</keyword>
<dbReference type="Proteomes" id="UP001153365">
    <property type="component" value="Unassembled WGS sequence"/>
</dbReference>
<keyword evidence="3" id="KW-1185">Reference proteome</keyword>
<sequence length="53" mass="6538">FIYFIIILFYFILFYFILFYFILYMLTFSFICCDPITIVLNCVVPFCLMLSLY</sequence>
<dbReference type="AlphaFoldDB" id="A0AAV0B1F5"/>
<feature type="non-terminal residue" evidence="2">
    <location>
        <position position="1"/>
    </location>
</feature>
<organism evidence="2 3">
    <name type="scientific">Phakopsora pachyrhizi</name>
    <name type="common">Asian soybean rust disease fungus</name>
    <dbReference type="NCBI Taxonomy" id="170000"/>
    <lineage>
        <taxon>Eukaryota</taxon>
        <taxon>Fungi</taxon>
        <taxon>Dikarya</taxon>
        <taxon>Basidiomycota</taxon>
        <taxon>Pucciniomycotina</taxon>
        <taxon>Pucciniomycetes</taxon>
        <taxon>Pucciniales</taxon>
        <taxon>Phakopsoraceae</taxon>
        <taxon>Phakopsora</taxon>
    </lineage>
</organism>
<keyword evidence="1" id="KW-0812">Transmembrane</keyword>
<feature type="non-terminal residue" evidence="2">
    <location>
        <position position="53"/>
    </location>
</feature>
<name>A0AAV0B1F5_PHAPC</name>
<evidence type="ECO:0000256" key="1">
    <source>
        <dbReference type="SAM" id="Phobius"/>
    </source>
</evidence>
<reference evidence="2" key="1">
    <citation type="submission" date="2022-06" db="EMBL/GenBank/DDBJ databases">
        <authorList>
            <consortium name="SYNGENTA / RWTH Aachen University"/>
        </authorList>
    </citation>
    <scope>NUCLEOTIDE SEQUENCE</scope>
</reference>
<keyword evidence="1" id="KW-1133">Transmembrane helix</keyword>
<evidence type="ECO:0000313" key="3">
    <source>
        <dbReference type="Proteomes" id="UP001153365"/>
    </source>
</evidence>
<proteinExistence type="predicted"/>
<feature type="transmembrane region" description="Helical" evidence="1">
    <location>
        <begin position="36"/>
        <end position="52"/>
    </location>
</feature>